<feature type="transmembrane region" description="Helical" evidence="1">
    <location>
        <begin position="225"/>
        <end position="246"/>
    </location>
</feature>
<name>A0A8S1R716_9CILI</name>
<evidence type="ECO:0000313" key="3">
    <source>
        <dbReference type="Proteomes" id="UP000692954"/>
    </source>
</evidence>
<keyword evidence="1" id="KW-0812">Transmembrane</keyword>
<keyword evidence="3" id="KW-1185">Reference proteome</keyword>
<comment type="caution">
    <text evidence="2">The sequence shown here is derived from an EMBL/GenBank/DDBJ whole genome shotgun (WGS) entry which is preliminary data.</text>
</comment>
<organism evidence="2 3">
    <name type="scientific">Paramecium sonneborni</name>
    <dbReference type="NCBI Taxonomy" id="65129"/>
    <lineage>
        <taxon>Eukaryota</taxon>
        <taxon>Sar</taxon>
        <taxon>Alveolata</taxon>
        <taxon>Ciliophora</taxon>
        <taxon>Intramacronucleata</taxon>
        <taxon>Oligohymenophorea</taxon>
        <taxon>Peniculida</taxon>
        <taxon>Parameciidae</taxon>
        <taxon>Paramecium</taxon>
    </lineage>
</organism>
<proteinExistence type="predicted"/>
<evidence type="ECO:0000313" key="2">
    <source>
        <dbReference type="EMBL" id="CAD8123287.1"/>
    </source>
</evidence>
<protein>
    <submittedName>
        <fullName evidence="2">Uncharacterized protein</fullName>
    </submittedName>
</protein>
<dbReference type="EMBL" id="CAJJDN010000143">
    <property type="protein sequence ID" value="CAD8123287.1"/>
    <property type="molecule type" value="Genomic_DNA"/>
</dbReference>
<dbReference type="Proteomes" id="UP000692954">
    <property type="component" value="Unassembled WGS sequence"/>
</dbReference>
<keyword evidence="1" id="KW-0472">Membrane</keyword>
<sequence>MLQNSLNTCRDSDCFDISSLTSSISCDLGNPRKTCIYIQGTFYNRTDGFYKVPDNKAFCDLLTLNNINCSYIVGEFCTPNYKNLKIMMLQMLMKKKLHVILQQIKLMENEFMFGGYKCVTLETCHSYDGSATAKLGQHNGKEITQCRPIFKAIATRYPCIKHASDPRKCETQVLILMAVKMVARIMSVIVYSIKINVSQKLHLHYILSKIMWVMRMKNNFGVEKLLIQMTTNAIMIVLNALIGFVVTQQLPDFIQILITKAFREQMLDNSGNDYYKSNTAVVTYGNCQVRTFYDNVFAKSDGYCNIWMKDCVTRENVVYRKIDLVLNIEVQKLNVKHSNSIHIMKMPTKLMYIYYVLECHPIRRIVSVKIESAQTIQLQLQMMNAKPYLDGCVTKGIGCVSKFFNCSAYQGTRDTCSNFKESSGYNYCYNVENATKTSNCQKQNCSNIQGTNNKNCNNEMKPFNTPFCVLIKLFVILMVRDARCSKEQKSLSQLIQHQMVHTKLLLMELLQEGVPKEVARLSSRLCDYWIWCTFAVNSNSMINQDSCKLRPECTWVNQYQPTKVSCYEQSGTSRSTCVNTVITMEIDNVKIKKYYAWTEIGNQCRDQKCEDQSATINSHKQCNDFDKSCTSAEICFWKGSNCKLKECSDLIGTTYDRCSPLIKEQMELVSSLFLQVKILEINLIDSSYVKLLIKELIFWFAVESYLEKYVFLILKIVFQSSLFNIQNFRSMQWRRIRRNKSSLIYIFAQFCHRFIQWNLQRMHIILGFGWQDFQNFAKKCNYQAIIKIGDNIEKQKSLYHIGRQESTYYFKKQTSYQIKNQPGELVDLFSRLFTYLEGLYQMQILTCRS</sequence>
<evidence type="ECO:0000256" key="1">
    <source>
        <dbReference type="SAM" id="Phobius"/>
    </source>
</evidence>
<dbReference type="AlphaFoldDB" id="A0A8S1R716"/>
<reference evidence="2" key="1">
    <citation type="submission" date="2021-01" db="EMBL/GenBank/DDBJ databases">
        <authorList>
            <consortium name="Genoscope - CEA"/>
            <person name="William W."/>
        </authorList>
    </citation>
    <scope>NUCLEOTIDE SEQUENCE</scope>
</reference>
<accession>A0A8S1R716</accession>
<keyword evidence="1" id="KW-1133">Transmembrane helix</keyword>
<gene>
    <name evidence="2" type="ORF">PSON_ATCC_30995.1.T1430168</name>
</gene>